<reference evidence="2 3" key="1">
    <citation type="submission" date="2015-06" db="EMBL/GenBank/DDBJ databases">
        <title>Comparative genomics of Burkholderia leaf nodule symbionts.</title>
        <authorList>
            <person name="Carlier A."/>
            <person name="Eberl L."/>
            <person name="Pinto-Carbo M."/>
        </authorList>
    </citation>
    <scope>NUCLEOTIDE SEQUENCE [LARGE SCALE GENOMIC DNA]</scope>
    <source>
        <strain evidence="2 3">UZHbot3</strain>
    </source>
</reference>
<evidence type="ECO:0000313" key="3">
    <source>
        <dbReference type="Proteomes" id="UP000242951"/>
    </source>
</evidence>
<feature type="transmembrane region" description="Helical" evidence="1">
    <location>
        <begin position="30"/>
        <end position="49"/>
    </location>
</feature>
<keyword evidence="3" id="KW-1185">Reference proteome</keyword>
<organism evidence="2 3">
    <name type="scientific">Candidatus Burkholderia pumila</name>
    <dbReference type="NCBI Taxonomy" id="1090375"/>
    <lineage>
        <taxon>Bacteria</taxon>
        <taxon>Pseudomonadati</taxon>
        <taxon>Pseudomonadota</taxon>
        <taxon>Betaproteobacteria</taxon>
        <taxon>Burkholderiales</taxon>
        <taxon>Burkholderiaceae</taxon>
        <taxon>Burkholderia</taxon>
    </lineage>
</organism>
<dbReference type="Proteomes" id="UP000242951">
    <property type="component" value="Unassembled WGS sequence"/>
</dbReference>
<accession>A0ABR5HLB2</accession>
<comment type="caution">
    <text evidence="2">The sequence shown here is derived from an EMBL/GenBank/DDBJ whole genome shotgun (WGS) entry which is preliminary data.</text>
</comment>
<protein>
    <submittedName>
        <fullName evidence="2">Conjugative transfer protein TrbL</fullName>
    </submittedName>
</protein>
<evidence type="ECO:0000313" key="2">
    <source>
        <dbReference type="EMBL" id="KMQ80124.1"/>
    </source>
</evidence>
<keyword evidence="1" id="KW-1133">Transmembrane helix</keyword>
<feature type="transmembrane region" description="Helical" evidence="1">
    <location>
        <begin position="69"/>
        <end position="87"/>
    </location>
</feature>
<name>A0ABR5HLB2_9BURK</name>
<dbReference type="EMBL" id="LELG01000156">
    <property type="protein sequence ID" value="KMQ80124.1"/>
    <property type="molecule type" value="Genomic_DNA"/>
</dbReference>
<proteinExistence type="predicted"/>
<sequence>MLHLDWLQQTRSGKHCLIRKRTALRRKKKSDVLAIGAELMVMLLLIGIGRTFINEYYASMRAGIDLKEMAIMLIAAFVLMYLTNKVLPRIAGIVGVGGAGSP</sequence>
<keyword evidence="1" id="KW-0472">Membrane</keyword>
<evidence type="ECO:0000256" key="1">
    <source>
        <dbReference type="SAM" id="Phobius"/>
    </source>
</evidence>
<gene>
    <name evidence="2" type="ORF">BPMI_01505</name>
</gene>
<keyword evidence="1" id="KW-0812">Transmembrane</keyword>